<feature type="compositionally biased region" description="Polar residues" evidence="1">
    <location>
        <begin position="57"/>
        <end position="66"/>
    </location>
</feature>
<evidence type="ECO:0000313" key="4">
    <source>
        <dbReference type="Proteomes" id="UP000266389"/>
    </source>
</evidence>
<feature type="chain" id="PRO_5017421030" evidence="2">
    <location>
        <begin position="21"/>
        <end position="105"/>
    </location>
</feature>
<keyword evidence="2" id="KW-0732">Signal</keyword>
<reference evidence="3 4" key="1">
    <citation type="journal article" date="2011" name="ISME J.">
        <title>Community ecology of hot spring cyanobacterial mats: predominant populations and their functional potential.</title>
        <authorList>
            <person name="Klatt C.G."/>
            <person name="Wood J.M."/>
            <person name="Rusch D.B."/>
            <person name="Bateson M.M."/>
            <person name="Hamamura N."/>
            <person name="Heidelberg J.F."/>
            <person name="Grossman A.R."/>
            <person name="Bhaya D."/>
            <person name="Cohan F.M."/>
            <person name="Kuhl M."/>
            <person name="Bryant D.A."/>
            <person name="Ward D.M."/>
        </authorList>
    </citation>
    <scope>NUCLEOTIDE SEQUENCE [LARGE SCALE GENOMIC DNA]</scope>
    <source>
        <strain evidence="3">OS</strain>
    </source>
</reference>
<organism evidence="3 4">
    <name type="scientific">Candidatus Thermochlorobacter aerophilus</name>
    <dbReference type="NCBI Taxonomy" id="1868324"/>
    <lineage>
        <taxon>Bacteria</taxon>
        <taxon>Pseudomonadati</taxon>
        <taxon>Chlorobiota</taxon>
        <taxon>Chlorobiia</taxon>
        <taxon>Chlorobiales</taxon>
        <taxon>Candidatus Thermochlorobacteriaceae</taxon>
        <taxon>Candidatus Thermochlorobacter</taxon>
    </lineage>
</organism>
<dbReference type="Proteomes" id="UP000266389">
    <property type="component" value="Unassembled WGS sequence"/>
</dbReference>
<feature type="region of interest" description="Disordered" evidence="1">
    <location>
        <begin position="57"/>
        <end position="76"/>
    </location>
</feature>
<dbReference type="EMBL" id="PHFL01000058">
    <property type="protein sequence ID" value="RFM23816.1"/>
    <property type="molecule type" value="Genomic_DNA"/>
</dbReference>
<evidence type="ECO:0000313" key="3">
    <source>
        <dbReference type="EMBL" id="RFM23816.1"/>
    </source>
</evidence>
<evidence type="ECO:0000256" key="2">
    <source>
        <dbReference type="SAM" id="SignalP"/>
    </source>
</evidence>
<accession>A0A395LZ76</accession>
<dbReference type="AlphaFoldDB" id="A0A395LZ76"/>
<sequence>MKNSLTLLAILFLLSLEGFGQSDPTPQPLPYTQDFSSFTGSSTTYPAGIQGWRLTGSTSSSYNTSEAEGDVLLRPGTNSTTGAGVYDMNGKIGMLNTATGLRSFA</sequence>
<gene>
    <name evidence="3" type="ORF">D0433_09335</name>
</gene>
<comment type="caution">
    <text evidence="3">The sequence shown here is derived from an EMBL/GenBank/DDBJ whole genome shotgun (WGS) entry which is preliminary data.</text>
</comment>
<proteinExistence type="predicted"/>
<name>A0A395LZ76_9BACT</name>
<protein>
    <submittedName>
        <fullName evidence="3">Uncharacterized protein</fullName>
    </submittedName>
</protein>
<feature type="signal peptide" evidence="2">
    <location>
        <begin position="1"/>
        <end position="20"/>
    </location>
</feature>
<evidence type="ECO:0000256" key="1">
    <source>
        <dbReference type="SAM" id="MobiDB-lite"/>
    </source>
</evidence>